<dbReference type="InterPro" id="IPR037402">
    <property type="entry name" value="YidZ_PBP2"/>
</dbReference>
<name>A0A1G9AWG5_9GAMM</name>
<keyword evidence="4" id="KW-0804">Transcription</keyword>
<keyword evidence="2" id="KW-0805">Transcription regulation</keyword>
<dbReference type="SUPFAM" id="SSF53850">
    <property type="entry name" value="Periplasmic binding protein-like II"/>
    <property type="match status" value="1"/>
</dbReference>
<dbReference type="InterPro" id="IPR000847">
    <property type="entry name" value="LysR_HTH_N"/>
</dbReference>
<dbReference type="Proteomes" id="UP000199527">
    <property type="component" value="Unassembled WGS sequence"/>
</dbReference>
<dbReference type="InterPro" id="IPR036390">
    <property type="entry name" value="WH_DNA-bd_sf"/>
</dbReference>
<dbReference type="Gene3D" id="3.40.190.10">
    <property type="entry name" value="Periplasmic binding protein-like II"/>
    <property type="match status" value="2"/>
</dbReference>
<dbReference type="PROSITE" id="PS50931">
    <property type="entry name" value="HTH_LYSR"/>
    <property type="match status" value="1"/>
</dbReference>
<dbReference type="PANTHER" id="PTHR30118:SF7">
    <property type="entry name" value="TRANSCRIPTIONAL REGULATOR LYSR FAMILY"/>
    <property type="match status" value="1"/>
</dbReference>
<evidence type="ECO:0000256" key="1">
    <source>
        <dbReference type="ARBA" id="ARBA00009437"/>
    </source>
</evidence>
<dbReference type="AlphaFoldDB" id="A0A1G9AWG5"/>
<evidence type="ECO:0000256" key="2">
    <source>
        <dbReference type="ARBA" id="ARBA00023015"/>
    </source>
</evidence>
<sequence length="316" mass="36235">MSFEQLSRLDLNLLICLHVLLEQRSVTKAAHKLHLSQSAISKSLARLRTQFNDPLFLRQSHGLEPTPYARNLAAPLKQLLCAIEALTEPGDFQANRSQRCFMMAMVETMYPLLLPRFLAELHEQAPLVTIDAQAWATNSLERLIRGELDFGITGKDIHFQDARRTLLPPKGIVYEELYQDQHCCLIRQAHPLLGQAWGLEPYLSARHVQVRCDEHEHWLLDLKLAEQDRHRRIAMHVPDFNSAASICAHTDLILTAPGRYARHIAEGFNLIILPLPMALPPISYTLFWHQHHDSDAGHRWFRELILSRCQQSAPEP</sequence>
<dbReference type="RefSeq" id="WP_090368266.1">
    <property type="nucleotide sequence ID" value="NZ_FNEM01000025.1"/>
</dbReference>
<protein>
    <submittedName>
        <fullName evidence="6">DNA-binding transcriptional regulator, LysR family</fullName>
    </submittedName>
</protein>
<feature type="domain" description="HTH lysR-type" evidence="5">
    <location>
        <begin position="9"/>
        <end position="66"/>
    </location>
</feature>
<evidence type="ECO:0000313" key="7">
    <source>
        <dbReference type="Proteomes" id="UP000199527"/>
    </source>
</evidence>
<dbReference type="CDD" id="cd08417">
    <property type="entry name" value="PBP2_Nitroaromatics_like"/>
    <property type="match status" value="1"/>
</dbReference>
<dbReference type="Pfam" id="PF00126">
    <property type="entry name" value="HTH_1"/>
    <property type="match status" value="1"/>
</dbReference>
<proteinExistence type="inferred from homology"/>
<dbReference type="GO" id="GO:0003700">
    <property type="term" value="F:DNA-binding transcription factor activity"/>
    <property type="evidence" value="ECO:0007669"/>
    <property type="project" value="InterPro"/>
</dbReference>
<evidence type="ECO:0000256" key="4">
    <source>
        <dbReference type="ARBA" id="ARBA00023163"/>
    </source>
</evidence>
<gene>
    <name evidence="6" type="ORF">SAMN04488540_12527</name>
</gene>
<dbReference type="SUPFAM" id="SSF46785">
    <property type="entry name" value="Winged helix' DNA-binding domain"/>
    <property type="match status" value="1"/>
</dbReference>
<evidence type="ECO:0000313" key="6">
    <source>
        <dbReference type="EMBL" id="SDK30925.1"/>
    </source>
</evidence>
<dbReference type="InterPro" id="IPR036388">
    <property type="entry name" value="WH-like_DNA-bd_sf"/>
</dbReference>
<dbReference type="PANTHER" id="PTHR30118">
    <property type="entry name" value="HTH-TYPE TRANSCRIPTIONAL REGULATOR LEUO-RELATED"/>
    <property type="match status" value="1"/>
</dbReference>
<evidence type="ECO:0000256" key="3">
    <source>
        <dbReference type="ARBA" id="ARBA00023125"/>
    </source>
</evidence>
<keyword evidence="3 6" id="KW-0238">DNA-binding</keyword>
<dbReference type="EMBL" id="FNEM01000025">
    <property type="protein sequence ID" value="SDK30925.1"/>
    <property type="molecule type" value="Genomic_DNA"/>
</dbReference>
<dbReference type="Pfam" id="PF03466">
    <property type="entry name" value="LysR_substrate"/>
    <property type="match status" value="1"/>
</dbReference>
<dbReference type="PRINTS" id="PR00039">
    <property type="entry name" value="HTHLYSR"/>
</dbReference>
<evidence type="ECO:0000259" key="5">
    <source>
        <dbReference type="PROSITE" id="PS50931"/>
    </source>
</evidence>
<dbReference type="InterPro" id="IPR005119">
    <property type="entry name" value="LysR_subst-bd"/>
</dbReference>
<comment type="similarity">
    <text evidence="1">Belongs to the LysR transcriptional regulatory family.</text>
</comment>
<accession>A0A1G9AWG5</accession>
<reference evidence="7" key="1">
    <citation type="submission" date="2016-10" db="EMBL/GenBank/DDBJ databases">
        <authorList>
            <person name="Varghese N."/>
            <person name="Submissions S."/>
        </authorList>
    </citation>
    <scope>NUCLEOTIDE SEQUENCE [LARGE SCALE GENOMIC DNA]</scope>
    <source>
        <strain evidence="7">DSM 23317</strain>
    </source>
</reference>
<dbReference type="OrthoDB" id="8893795at2"/>
<keyword evidence="7" id="KW-1185">Reference proteome</keyword>
<organism evidence="6 7">
    <name type="scientific">Ferrimonas sediminum</name>
    <dbReference type="NCBI Taxonomy" id="718193"/>
    <lineage>
        <taxon>Bacteria</taxon>
        <taxon>Pseudomonadati</taxon>
        <taxon>Pseudomonadota</taxon>
        <taxon>Gammaproteobacteria</taxon>
        <taxon>Alteromonadales</taxon>
        <taxon>Ferrimonadaceae</taxon>
        <taxon>Ferrimonas</taxon>
    </lineage>
</organism>
<dbReference type="InterPro" id="IPR050389">
    <property type="entry name" value="LysR-type_TF"/>
</dbReference>
<dbReference type="Gene3D" id="1.10.10.10">
    <property type="entry name" value="Winged helix-like DNA-binding domain superfamily/Winged helix DNA-binding domain"/>
    <property type="match status" value="1"/>
</dbReference>
<dbReference type="GO" id="GO:0003677">
    <property type="term" value="F:DNA binding"/>
    <property type="evidence" value="ECO:0007669"/>
    <property type="project" value="UniProtKB-KW"/>
</dbReference>